<protein>
    <submittedName>
        <fullName evidence="2">Uncharacterized protein</fullName>
    </submittedName>
</protein>
<accession>A0AAQ4EKL8</accession>
<feature type="compositionally biased region" description="Low complexity" evidence="1">
    <location>
        <begin position="83"/>
        <end position="95"/>
    </location>
</feature>
<sequence length="147" mass="15629">MENGVHYKALLGLVYLGICQGNSPGATSVNKRIALRFCRLYFNLVLVPGSTAYRIFQESLFQSAVQCFRLPSKNNSSGSDGTASGNSSQNASGRAAGRGGRRKQNAAASGASLDNCDAGGERSVTESETISESMLFDFMTDMLRDLG</sequence>
<name>A0AAQ4EKL8_AMBAM</name>
<feature type="region of interest" description="Disordered" evidence="1">
    <location>
        <begin position="74"/>
        <end position="128"/>
    </location>
</feature>
<gene>
    <name evidence="2" type="ORF">V5799_031514</name>
</gene>
<evidence type="ECO:0000313" key="3">
    <source>
        <dbReference type="Proteomes" id="UP001321473"/>
    </source>
</evidence>
<reference evidence="2 3" key="1">
    <citation type="journal article" date="2023" name="Arcadia Sci">
        <title>De novo assembly of a long-read Amblyomma americanum tick genome.</title>
        <authorList>
            <person name="Chou S."/>
            <person name="Poskanzer K.E."/>
            <person name="Rollins M."/>
            <person name="Thuy-Boun P.S."/>
        </authorList>
    </citation>
    <scope>NUCLEOTIDE SEQUENCE [LARGE SCALE GENOMIC DNA]</scope>
    <source>
        <strain evidence="2">F_SG_1</strain>
        <tissue evidence="2">Salivary glands</tissue>
    </source>
</reference>
<dbReference type="AlphaFoldDB" id="A0AAQ4EKL8"/>
<evidence type="ECO:0000313" key="2">
    <source>
        <dbReference type="EMBL" id="KAK8775138.1"/>
    </source>
</evidence>
<proteinExistence type="predicted"/>
<organism evidence="2 3">
    <name type="scientific">Amblyomma americanum</name>
    <name type="common">Lone star tick</name>
    <dbReference type="NCBI Taxonomy" id="6943"/>
    <lineage>
        <taxon>Eukaryota</taxon>
        <taxon>Metazoa</taxon>
        <taxon>Ecdysozoa</taxon>
        <taxon>Arthropoda</taxon>
        <taxon>Chelicerata</taxon>
        <taxon>Arachnida</taxon>
        <taxon>Acari</taxon>
        <taxon>Parasitiformes</taxon>
        <taxon>Ixodida</taxon>
        <taxon>Ixodoidea</taxon>
        <taxon>Ixodidae</taxon>
        <taxon>Amblyomminae</taxon>
        <taxon>Amblyomma</taxon>
    </lineage>
</organism>
<dbReference type="EMBL" id="JARKHS020014476">
    <property type="protein sequence ID" value="KAK8775138.1"/>
    <property type="molecule type" value="Genomic_DNA"/>
</dbReference>
<dbReference type="Proteomes" id="UP001321473">
    <property type="component" value="Unassembled WGS sequence"/>
</dbReference>
<comment type="caution">
    <text evidence="2">The sequence shown here is derived from an EMBL/GenBank/DDBJ whole genome shotgun (WGS) entry which is preliminary data.</text>
</comment>
<keyword evidence="3" id="KW-1185">Reference proteome</keyword>
<evidence type="ECO:0000256" key="1">
    <source>
        <dbReference type="SAM" id="MobiDB-lite"/>
    </source>
</evidence>